<dbReference type="FunFam" id="1.10.1200.10:FF:000016">
    <property type="entry name" value="Non-ribosomal peptide synthase"/>
    <property type="match status" value="1"/>
</dbReference>
<dbReference type="GO" id="GO:0031177">
    <property type="term" value="F:phosphopantetheine binding"/>
    <property type="evidence" value="ECO:0007669"/>
    <property type="project" value="InterPro"/>
</dbReference>
<feature type="domain" description="Carrier" evidence="4">
    <location>
        <begin position="22"/>
        <end position="97"/>
    </location>
</feature>
<name>A0A1H3TB42_9ACTN</name>
<evidence type="ECO:0000256" key="3">
    <source>
        <dbReference type="ARBA" id="ARBA00022553"/>
    </source>
</evidence>
<proteinExistence type="predicted"/>
<evidence type="ECO:0000313" key="6">
    <source>
        <dbReference type="Proteomes" id="UP000199632"/>
    </source>
</evidence>
<comment type="cofactor">
    <cofactor evidence="1">
        <name>pantetheine 4'-phosphate</name>
        <dbReference type="ChEBI" id="CHEBI:47942"/>
    </cofactor>
</comment>
<protein>
    <submittedName>
        <fullName evidence="5">Acyl carrier protein</fullName>
    </submittedName>
</protein>
<keyword evidence="3" id="KW-0597">Phosphoprotein</keyword>
<dbReference type="GO" id="GO:0044550">
    <property type="term" value="P:secondary metabolite biosynthetic process"/>
    <property type="evidence" value="ECO:0007669"/>
    <property type="project" value="TreeGrafter"/>
</dbReference>
<evidence type="ECO:0000256" key="1">
    <source>
        <dbReference type="ARBA" id="ARBA00001957"/>
    </source>
</evidence>
<dbReference type="SUPFAM" id="SSF47336">
    <property type="entry name" value="ACP-like"/>
    <property type="match status" value="1"/>
</dbReference>
<reference evidence="6" key="1">
    <citation type="submission" date="2016-10" db="EMBL/GenBank/DDBJ databases">
        <authorList>
            <person name="Varghese N."/>
            <person name="Submissions S."/>
        </authorList>
    </citation>
    <scope>NUCLEOTIDE SEQUENCE [LARGE SCALE GENOMIC DNA]</scope>
    <source>
        <strain evidence="6">DSM 44718</strain>
    </source>
</reference>
<keyword evidence="2" id="KW-0596">Phosphopantetheine</keyword>
<evidence type="ECO:0000256" key="2">
    <source>
        <dbReference type="ARBA" id="ARBA00022450"/>
    </source>
</evidence>
<dbReference type="RefSeq" id="WP_090798760.1">
    <property type="nucleotide sequence ID" value="NZ_BOND01000002.1"/>
</dbReference>
<dbReference type="InterPro" id="IPR020806">
    <property type="entry name" value="PKS_PP-bd"/>
</dbReference>
<dbReference type="AlphaFoldDB" id="A0A1H3TB42"/>
<dbReference type="InterPro" id="IPR009081">
    <property type="entry name" value="PP-bd_ACP"/>
</dbReference>
<dbReference type="InterPro" id="IPR036736">
    <property type="entry name" value="ACP-like_sf"/>
</dbReference>
<keyword evidence="6" id="KW-1185">Reference proteome</keyword>
<dbReference type="Gene3D" id="3.40.50.1820">
    <property type="entry name" value="alpha/beta hydrolase"/>
    <property type="match status" value="1"/>
</dbReference>
<dbReference type="GO" id="GO:0005737">
    <property type="term" value="C:cytoplasm"/>
    <property type="evidence" value="ECO:0007669"/>
    <property type="project" value="TreeGrafter"/>
</dbReference>
<evidence type="ECO:0000259" key="4">
    <source>
        <dbReference type="PROSITE" id="PS50075"/>
    </source>
</evidence>
<dbReference type="PANTHER" id="PTHR45527">
    <property type="entry name" value="NONRIBOSOMAL PEPTIDE SYNTHETASE"/>
    <property type="match status" value="1"/>
</dbReference>
<dbReference type="InterPro" id="IPR029058">
    <property type="entry name" value="AB_hydrolase_fold"/>
</dbReference>
<accession>A0A1H3TB42</accession>
<dbReference type="Proteomes" id="UP000199632">
    <property type="component" value="Unassembled WGS sequence"/>
</dbReference>
<dbReference type="EMBL" id="FNQB01000003">
    <property type="protein sequence ID" value="SDZ47088.1"/>
    <property type="molecule type" value="Genomic_DNA"/>
</dbReference>
<dbReference type="PANTHER" id="PTHR45527:SF1">
    <property type="entry name" value="FATTY ACID SYNTHASE"/>
    <property type="match status" value="1"/>
</dbReference>
<organism evidence="5 6">
    <name type="scientific">Asanoa ishikariensis</name>
    <dbReference type="NCBI Taxonomy" id="137265"/>
    <lineage>
        <taxon>Bacteria</taxon>
        <taxon>Bacillati</taxon>
        <taxon>Actinomycetota</taxon>
        <taxon>Actinomycetes</taxon>
        <taxon>Micromonosporales</taxon>
        <taxon>Micromonosporaceae</taxon>
        <taxon>Asanoa</taxon>
    </lineage>
</organism>
<dbReference type="GO" id="GO:0072330">
    <property type="term" value="P:monocarboxylic acid biosynthetic process"/>
    <property type="evidence" value="ECO:0007669"/>
    <property type="project" value="UniProtKB-ARBA"/>
</dbReference>
<dbReference type="OrthoDB" id="518159at2"/>
<dbReference type="SMART" id="SM00823">
    <property type="entry name" value="PKS_PP"/>
    <property type="match status" value="1"/>
</dbReference>
<sequence length="103" mass="11203">MTDTPTTVVARGEKELSSDYRAPDSALERRLIEMWRQHLKVEPIGVDDDFFELGGHSLLAADLLVATEREVGVHVPASTLFLSPTIAELAEAIEGLRGEGTDA</sequence>
<gene>
    <name evidence="5" type="ORF">SAMN05421684_5401</name>
</gene>
<evidence type="ECO:0000313" key="5">
    <source>
        <dbReference type="EMBL" id="SDZ47088.1"/>
    </source>
</evidence>
<dbReference type="GO" id="GO:0043041">
    <property type="term" value="P:amino acid activation for nonribosomal peptide biosynthetic process"/>
    <property type="evidence" value="ECO:0007669"/>
    <property type="project" value="TreeGrafter"/>
</dbReference>
<dbReference type="Pfam" id="PF00550">
    <property type="entry name" value="PP-binding"/>
    <property type="match status" value="1"/>
</dbReference>
<dbReference type="STRING" id="137265.SAMN05421684_5401"/>
<dbReference type="PROSITE" id="PS50075">
    <property type="entry name" value="CARRIER"/>
    <property type="match status" value="1"/>
</dbReference>